<reference evidence="1" key="1">
    <citation type="submission" date="2019-04" db="EMBL/GenBank/DDBJ databases">
        <title>Evolution of Biomass-Degrading Anaerobic Consortia Revealed by Metagenomics.</title>
        <authorList>
            <person name="Peng X."/>
        </authorList>
    </citation>
    <scope>NUCLEOTIDE SEQUENCE</scope>
    <source>
        <strain evidence="1">SIG141</strain>
    </source>
</reference>
<evidence type="ECO:0000313" key="2">
    <source>
        <dbReference type="Proteomes" id="UP000763088"/>
    </source>
</evidence>
<dbReference type="AlphaFoldDB" id="A0A928BUI3"/>
<gene>
    <name evidence="1" type="ORF">E7102_10970</name>
</gene>
<accession>A0A928BUI3</accession>
<evidence type="ECO:0000313" key="1">
    <source>
        <dbReference type="EMBL" id="MBE6266964.1"/>
    </source>
</evidence>
<dbReference type="EMBL" id="SUYD01000014">
    <property type="protein sequence ID" value="MBE6266964.1"/>
    <property type="molecule type" value="Genomic_DNA"/>
</dbReference>
<protein>
    <submittedName>
        <fullName evidence="1">Uncharacterized protein</fullName>
    </submittedName>
</protein>
<comment type="caution">
    <text evidence="1">The sequence shown here is derived from an EMBL/GenBank/DDBJ whole genome shotgun (WGS) entry which is preliminary data.</text>
</comment>
<sequence length="183" mass="21617">MFCIAANNISAQLVKYNIGNPWPENGYTFFDTHKFYNVSIHRYADNDTLYYLKMQQPIYRDGYHFLTVSEKVKDSLLISEFNFDVTRNNREYIGYYKLFLNKTQAAYPKNTEWTYYKTENRDTLLTTASAIELYRKQREVHKTKLTPEQYMALIRMFGSVFSVMGAGADTRTQYDKLMQSGGW</sequence>
<dbReference type="Proteomes" id="UP000763088">
    <property type="component" value="Unassembled WGS sequence"/>
</dbReference>
<proteinExistence type="predicted"/>
<name>A0A928BUI3_XYLRU</name>
<organism evidence="1 2">
    <name type="scientific">Xylanibacter ruminicola</name>
    <name type="common">Prevotella ruminicola</name>
    <dbReference type="NCBI Taxonomy" id="839"/>
    <lineage>
        <taxon>Bacteria</taxon>
        <taxon>Pseudomonadati</taxon>
        <taxon>Bacteroidota</taxon>
        <taxon>Bacteroidia</taxon>
        <taxon>Bacteroidales</taxon>
        <taxon>Prevotellaceae</taxon>
        <taxon>Xylanibacter</taxon>
    </lineage>
</organism>